<evidence type="ECO:0000256" key="1">
    <source>
        <dbReference type="ARBA" id="ARBA00023125"/>
    </source>
</evidence>
<dbReference type="OrthoDB" id="5068503at2"/>
<reference evidence="4 5" key="1">
    <citation type="submission" date="2019-06" db="EMBL/GenBank/DDBJ databases">
        <title>Sequencing the genomes of 1000 actinobacteria strains.</title>
        <authorList>
            <person name="Klenk H.-P."/>
        </authorList>
    </citation>
    <scope>NUCLEOTIDE SEQUENCE [LARGE SCALE GENOMIC DNA]</scope>
    <source>
        <strain evidence="4 5">DSM 105492</strain>
    </source>
</reference>
<dbReference type="GO" id="GO:0003677">
    <property type="term" value="F:DNA binding"/>
    <property type="evidence" value="ECO:0007669"/>
    <property type="project" value="UniProtKB-UniRule"/>
</dbReference>
<accession>A0A543F3H2</accession>
<dbReference type="PROSITE" id="PS50977">
    <property type="entry name" value="HTH_TETR_2"/>
    <property type="match status" value="1"/>
</dbReference>
<name>A0A543F3H2_9MICO</name>
<feature type="DNA-binding region" description="H-T-H motif" evidence="2">
    <location>
        <begin position="31"/>
        <end position="50"/>
    </location>
</feature>
<dbReference type="Gene3D" id="1.10.357.10">
    <property type="entry name" value="Tetracycline Repressor, domain 2"/>
    <property type="match status" value="1"/>
</dbReference>
<feature type="domain" description="HTH tetR-type" evidence="3">
    <location>
        <begin position="8"/>
        <end position="68"/>
    </location>
</feature>
<dbReference type="Pfam" id="PF00440">
    <property type="entry name" value="TetR_N"/>
    <property type="match status" value="1"/>
</dbReference>
<dbReference type="InterPro" id="IPR009057">
    <property type="entry name" value="Homeodomain-like_sf"/>
</dbReference>
<dbReference type="EMBL" id="VFPE01000002">
    <property type="protein sequence ID" value="TQM28358.1"/>
    <property type="molecule type" value="Genomic_DNA"/>
</dbReference>
<evidence type="ECO:0000313" key="4">
    <source>
        <dbReference type="EMBL" id="TQM28358.1"/>
    </source>
</evidence>
<dbReference type="RefSeq" id="WP_141894595.1">
    <property type="nucleotide sequence ID" value="NZ_BAABLH010000005.1"/>
</dbReference>
<dbReference type="SUPFAM" id="SSF46689">
    <property type="entry name" value="Homeodomain-like"/>
    <property type="match status" value="1"/>
</dbReference>
<dbReference type="InterPro" id="IPR001647">
    <property type="entry name" value="HTH_TetR"/>
</dbReference>
<comment type="caution">
    <text evidence="4">The sequence shown here is derived from an EMBL/GenBank/DDBJ whole genome shotgun (WGS) entry which is preliminary data.</text>
</comment>
<keyword evidence="5" id="KW-1185">Reference proteome</keyword>
<evidence type="ECO:0000256" key="2">
    <source>
        <dbReference type="PROSITE-ProRule" id="PRU00335"/>
    </source>
</evidence>
<gene>
    <name evidence="4" type="ORF">FB391_2423</name>
</gene>
<protein>
    <submittedName>
        <fullName evidence="4">TetR family transcriptional regulator</fullName>
    </submittedName>
</protein>
<dbReference type="AlphaFoldDB" id="A0A543F3H2"/>
<keyword evidence="1 2" id="KW-0238">DNA-binding</keyword>
<evidence type="ECO:0000259" key="3">
    <source>
        <dbReference type="PROSITE" id="PS50977"/>
    </source>
</evidence>
<sequence length="189" mass="19872">MPTGRALDDARTLLLESGRRILAAEGAGALTSRSVTDRSGVAKGVLHRHFADFDAYLAALVAEDAERIRAIEPRAAGSAVDAVTDVIEQVFTPTTRALVALVISRDEVRRRVRAPGSYGIPLLMDATAVVIDVLAAGRDLGWLRPDAEVAALALALIGSAHLLYAGELGAFPDRAATHEVVESILVGSL</sequence>
<organism evidence="4 5">
    <name type="scientific">Microbacterium kyungheense</name>
    <dbReference type="NCBI Taxonomy" id="1263636"/>
    <lineage>
        <taxon>Bacteria</taxon>
        <taxon>Bacillati</taxon>
        <taxon>Actinomycetota</taxon>
        <taxon>Actinomycetes</taxon>
        <taxon>Micrococcales</taxon>
        <taxon>Microbacteriaceae</taxon>
        <taxon>Microbacterium</taxon>
    </lineage>
</organism>
<evidence type="ECO:0000313" key="5">
    <source>
        <dbReference type="Proteomes" id="UP000320235"/>
    </source>
</evidence>
<proteinExistence type="predicted"/>
<dbReference type="Proteomes" id="UP000320235">
    <property type="component" value="Unassembled WGS sequence"/>
</dbReference>